<comment type="caution">
    <text evidence="9">The sequence shown here is derived from an EMBL/GenBank/DDBJ whole genome shotgun (WGS) entry which is preliminary data.</text>
</comment>
<sequence>MANAYAVPDGALDAPAESTGSGTLNRVLAEAFGTFVLVLGVLSVGVYSFLNQSGAVGVALTAGLAYAAALVAVGHVSGGWFNPVITLAQAIAGRVRWTEVPLYFAGQLVGGFAAGAVVRSTIPGDLPKLLSKADGQALFVDASNGWGDHSPLYTLSQGGASFSWWQAGIVEVVATAALAGLALAASATRNRGIMAAAGGLGLAGLTVVTYAATGTGLNPVRSTVAALFANNWSQTETAGADGAPQLLDPVSPQLWLFWVAPLIGAAIAALFAVAFGSATAEPVADATVDVDDDDDDDDELVTDKPSDDAAEDDKTDADPAAATVKAAD</sequence>
<dbReference type="InterPro" id="IPR023271">
    <property type="entry name" value="Aquaporin-like"/>
</dbReference>
<dbReference type="InterPro" id="IPR034294">
    <property type="entry name" value="Aquaporin_transptr"/>
</dbReference>
<feature type="transmembrane region" description="Helical" evidence="8">
    <location>
        <begin position="164"/>
        <end position="185"/>
    </location>
</feature>
<keyword evidence="10" id="KW-1185">Reference proteome</keyword>
<evidence type="ECO:0000256" key="5">
    <source>
        <dbReference type="ARBA" id="ARBA00023136"/>
    </source>
</evidence>
<dbReference type="PANTHER" id="PTHR19139">
    <property type="entry name" value="AQUAPORIN TRANSPORTER"/>
    <property type="match status" value="1"/>
</dbReference>
<feature type="region of interest" description="Disordered" evidence="7">
    <location>
        <begin position="284"/>
        <end position="328"/>
    </location>
</feature>
<accession>A0ABN2N4D4</accession>
<dbReference type="Pfam" id="PF00230">
    <property type="entry name" value="MIP"/>
    <property type="match status" value="1"/>
</dbReference>
<dbReference type="SUPFAM" id="SSF81338">
    <property type="entry name" value="Aquaporin-like"/>
    <property type="match status" value="1"/>
</dbReference>
<dbReference type="RefSeq" id="WP_344099124.1">
    <property type="nucleotide sequence ID" value="NZ_BAAANL010000001.1"/>
</dbReference>
<feature type="compositionally biased region" description="Acidic residues" evidence="7">
    <location>
        <begin position="288"/>
        <end position="300"/>
    </location>
</feature>
<evidence type="ECO:0000256" key="6">
    <source>
        <dbReference type="RuleBase" id="RU000477"/>
    </source>
</evidence>
<name>A0ABN2N4D4_9MICO</name>
<feature type="compositionally biased region" description="Low complexity" evidence="7">
    <location>
        <begin position="318"/>
        <end position="328"/>
    </location>
</feature>
<dbReference type="Gene3D" id="1.20.1080.10">
    <property type="entry name" value="Glycerol uptake facilitator protein"/>
    <property type="match status" value="1"/>
</dbReference>
<evidence type="ECO:0000256" key="2">
    <source>
        <dbReference type="ARBA" id="ARBA00006175"/>
    </source>
</evidence>
<keyword evidence="5 8" id="KW-0472">Membrane</keyword>
<keyword evidence="6" id="KW-0813">Transport</keyword>
<reference evidence="9 10" key="1">
    <citation type="journal article" date="2019" name="Int. J. Syst. Evol. Microbiol.">
        <title>The Global Catalogue of Microorganisms (GCM) 10K type strain sequencing project: providing services to taxonomists for standard genome sequencing and annotation.</title>
        <authorList>
            <consortium name="The Broad Institute Genomics Platform"/>
            <consortium name="The Broad Institute Genome Sequencing Center for Infectious Disease"/>
            <person name="Wu L."/>
            <person name="Ma J."/>
        </authorList>
    </citation>
    <scope>NUCLEOTIDE SEQUENCE [LARGE SCALE GENOMIC DNA]</scope>
    <source>
        <strain evidence="9 10">JCM 14326</strain>
    </source>
</reference>
<keyword evidence="3 6" id="KW-0812">Transmembrane</keyword>
<evidence type="ECO:0000256" key="1">
    <source>
        <dbReference type="ARBA" id="ARBA00004141"/>
    </source>
</evidence>
<evidence type="ECO:0000256" key="4">
    <source>
        <dbReference type="ARBA" id="ARBA00022989"/>
    </source>
</evidence>
<evidence type="ECO:0000313" key="9">
    <source>
        <dbReference type="EMBL" id="GAA1851343.1"/>
    </source>
</evidence>
<dbReference type="EMBL" id="BAAANL010000001">
    <property type="protein sequence ID" value="GAA1851343.1"/>
    <property type="molecule type" value="Genomic_DNA"/>
</dbReference>
<evidence type="ECO:0000256" key="8">
    <source>
        <dbReference type="SAM" id="Phobius"/>
    </source>
</evidence>
<feature type="transmembrane region" description="Helical" evidence="8">
    <location>
        <begin position="192"/>
        <end position="212"/>
    </location>
</feature>
<dbReference type="PRINTS" id="PR00783">
    <property type="entry name" value="MINTRINSICP"/>
</dbReference>
<dbReference type="InterPro" id="IPR000425">
    <property type="entry name" value="MIP"/>
</dbReference>
<evidence type="ECO:0008006" key="11">
    <source>
        <dbReference type="Google" id="ProtNLM"/>
    </source>
</evidence>
<feature type="transmembrane region" description="Helical" evidence="8">
    <location>
        <begin position="56"/>
        <end position="81"/>
    </location>
</feature>
<dbReference type="PANTHER" id="PTHR19139:SF199">
    <property type="entry name" value="MIP17260P"/>
    <property type="match status" value="1"/>
</dbReference>
<organism evidence="9 10">
    <name type="scientific">Myceligenerans crystallogenes</name>
    <dbReference type="NCBI Taxonomy" id="316335"/>
    <lineage>
        <taxon>Bacteria</taxon>
        <taxon>Bacillati</taxon>
        <taxon>Actinomycetota</taxon>
        <taxon>Actinomycetes</taxon>
        <taxon>Micrococcales</taxon>
        <taxon>Promicromonosporaceae</taxon>
        <taxon>Myceligenerans</taxon>
    </lineage>
</organism>
<evidence type="ECO:0000313" key="10">
    <source>
        <dbReference type="Proteomes" id="UP001501094"/>
    </source>
</evidence>
<proteinExistence type="inferred from homology"/>
<evidence type="ECO:0000256" key="3">
    <source>
        <dbReference type="ARBA" id="ARBA00022692"/>
    </source>
</evidence>
<comment type="subcellular location">
    <subcellularLocation>
        <location evidence="1">Membrane</location>
        <topology evidence="1">Multi-pass membrane protein</topology>
    </subcellularLocation>
</comment>
<protein>
    <recommendedName>
        <fullName evidence="11">Aquaporin Z</fullName>
    </recommendedName>
</protein>
<evidence type="ECO:0000256" key="7">
    <source>
        <dbReference type="SAM" id="MobiDB-lite"/>
    </source>
</evidence>
<gene>
    <name evidence="9" type="ORF">GCM10009751_04790</name>
</gene>
<feature type="transmembrane region" description="Helical" evidence="8">
    <location>
        <begin position="102"/>
        <end position="122"/>
    </location>
</feature>
<comment type="similarity">
    <text evidence="2 6">Belongs to the MIP/aquaporin (TC 1.A.8) family.</text>
</comment>
<feature type="transmembrane region" description="Helical" evidence="8">
    <location>
        <begin position="255"/>
        <end position="275"/>
    </location>
</feature>
<keyword evidence="4 8" id="KW-1133">Transmembrane helix</keyword>
<feature type="transmembrane region" description="Helical" evidence="8">
    <location>
        <begin position="27"/>
        <end position="50"/>
    </location>
</feature>
<dbReference type="Proteomes" id="UP001501094">
    <property type="component" value="Unassembled WGS sequence"/>
</dbReference>